<dbReference type="AlphaFoldDB" id="A0A9W7BK20"/>
<feature type="domain" description="GST N-terminal" evidence="1">
    <location>
        <begin position="63"/>
        <end position="143"/>
    </location>
</feature>
<dbReference type="InterPro" id="IPR050213">
    <property type="entry name" value="GST_superfamily"/>
</dbReference>
<dbReference type="InterPro" id="IPR004046">
    <property type="entry name" value="GST_C"/>
</dbReference>
<dbReference type="SUPFAM" id="SSF52833">
    <property type="entry name" value="Thioredoxin-like"/>
    <property type="match status" value="1"/>
</dbReference>
<dbReference type="PANTHER" id="PTHR11571">
    <property type="entry name" value="GLUTATHIONE S-TRANSFERASE"/>
    <property type="match status" value="1"/>
</dbReference>
<dbReference type="PROSITE" id="PS50404">
    <property type="entry name" value="GST_NTER"/>
    <property type="match status" value="1"/>
</dbReference>
<dbReference type="GO" id="GO:0004364">
    <property type="term" value="F:glutathione transferase activity"/>
    <property type="evidence" value="ECO:0007669"/>
    <property type="project" value="TreeGrafter"/>
</dbReference>
<dbReference type="Gene3D" id="1.20.1050.10">
    <property type="match status" value="1"/>
</dbReference>
<dbReference type="Proteomes" id="UP001165085">
    <property type="component" value="Unassembled WGS sequence"/>
</dbReference>
<protein>
    <recommendedName>
        <fullName evidence="5">Glutathione S-transferase</fullName>
    </recommendedName>
</protein>
<dbReference type="OrthoDB" id="414243at2759"/>
<accession>A0A9W7BK20</accession>
<dbReference type="InterPro" id="IPR036282">
    <property type="entry name" value="Glutathione-S-Trfase_C_sf"/>
</dbReference>
<dbReference type="Pfam" id="PF14497">
    <property type="entry name" value="GST_C_3"/>
    <property type="match status" value="1"/>
</dbReference>
<feature type="domain" description="GST C-terminal" evidence="2">
    <location>
        <begin position="152"/>
        <end position="301"/>
    </location>
</feature>
<evidence type="ECO:0000313" key="3">
    <source>
        <dbReference type="EMBL" id="GMH91842.1"/>
    </source>
</evidence>
<sequence>MILNLITQTIFKMGAGASIPDLIDIDTAKSLACEKFDQAKWDAATKDESGAISKETFMSFVVQKPKFVYLPVVGRGEQIHLLLAEHGMEVDFVLPAGFGGEYVWQEQAVHGTLPSFETNDDGLVLSDSGTIIEYILEKTPDGPCRPKDMKSRLLARDTWSFCQDYYNHFVSPMHDTIMNHAEPHWRQGRNTDPRASPEHALNADYLSELKTYHTQRVNRLEKKLAAAGTPYCAGEDITYPDLFIYTNVTTILKCKGFTAFRESFGEVGPFENCPTLLALAEKIGEREKVKALAGKFDQAPV</sequence>
<name>A0A9W7BK20_9STRA</name>
<keyword evidence="4" id="KW-1185">Reference proteome</keyword>
<evidence type="ECO:0000259" key="2">
    <source>
        <dbReference type="PROSITE" id="PS50405"/>
    </source>
</evidence>
<evidence type="ECO:0008006" key="5">
    <source>
        <dbReference type="Google" id="ProtNLM"/>
    </source>
</evidence>
<dbReference type="InterPro" id="IPR010987">
    <property type="entry name" value="Glutathione-S-Trfase_C-like"/>
</dbReference>
<comment type="caution">
    <text evidence="3">The sequence shown here is derived from an EMBL/GenBank/DDBJ whole genome shotgun (WGS) entry which is preliminary data.</text>
</comment>
<dbReference type="InterPro" id="IPR036249">
    <property type="entry name" value="Thioredoxin-like_sf"/>
</dbReference>
<dbReference type="Pfam" id="PF02798">
    <property type="entry name" value="GST_N"/>
    <property type="match status" value="1"/>
</dbReference>
<evidence type="ECO:0000313" key="4">
    <source>
        <dbReference type="Proteomes" id="UP001165085"/>
    </source>
</evidence>
<dbReference type="GO" id="GO:0006749">
    <property type="term" value="P:glutathione metabolic process"/>
    <property type="evidence" value="ECO:0007669"/>
    <property type="project" value="TreeGrafter"/>
</dbReference>
<dbReference type="EMBL" id="BRXY01000390">
    <property type="protein sequence ID" value="GMH91842.1"/>
    <property type="molecule type" value="Genomic_DNA"/>
</dbReference>
<reference evidence="4" key="1">
    <citation type="journal article" date="2023" name="Commun. Biol.">
        <title>Genome analysis of Parmales, the sister group of diatoms, reveals the evolutionary specialization of diatoms from phago-mixotrophs to photoautotrophs.</title>
        <authorList>
            <person name="Ban H."/>
            <person name="Sato S."/>
            <person name="Yoshikawa S."/>
            <person name="Yamada K."/>
            <person name="Nakamura Y."/>
            <person name="Ichinomiya M."/>
            <person name="Sato N."/>
            <person name="Blanc-Mathieu R."/>
            <person name="Endo H."/>
            <person name="Kuwata A."/>
            <person name="Ogata H."/>
        </authorList>
    </citation>
    <scope>NUCLEOTIDE SEQUENCE [LARGE SCALE GENOMIC DNA]</scope>
    <source>
        <strain evidence="4">NIES 3701</strain>
    </source>
</reference>
<dbReference type="SUPFAM" id="SSF47616">
    <property type="entry name" value="GST C-terminal domain-like"/>
    <property type="match status" value="1"/>
</dbReference>
<dbReference type="PANTHER" id="PTHR11571:SF150">
    <property type="entry name" value="GLUTATHIONE S-TRANSFERASE"/>
    <property type="match status" value="1"/>
</dbReference>
<proteinExistence type="predicted"/>
<organism evidence="3 4">
    <name type="scientific">Triparma strigata</name>
    <dbReference type="NCBI Taxonomy" id="1606541"/>
    <lineage>
        <taxon>Eukaryota</taxon>
        <taxon>Sar</taxon>
        <taxon>Stramenopiles</taxon>
        <taxon>Ochrophyta</taxon>
        <taxon>Bolidophyceae</taxon>
        <taxon>Parmales</taxon>
        <taxon>Triparmaceae</taxon>
        <taxon>Triparma</taxon>
    </lineage>
</organism>
<evidence type="ECO:0000259" key="1">
    <source>
        <dbReference type="PROSITE" id="PS50404"/>
    </source>
</evidence>
<dbReference type="InterPro" id="IPR004045">
    <property type="entry name" value="Glutathione_S-Trfase_N"/>
</dbReference>
<gene>
    <name evidence="3" type="ORF">TrST_g2659</name>
</gene>
<dbReference type="PROSITE" id="PS50405">
    <property type="entry name" value="GST_CTER"/>
    <property type="match status" value="1"/>
</dbReference>
<dbReference type="Gene3D" id="3.40.30.10">
    <property type="entry name" value="Glutaredoxin"/>
    <property type="match status" value="1"/>
</dbReference>